<reference evidence="2" key="3">
    <citation type="submission" date="2015-06" db="UniProtKB">
        <authorList>
            <consortium name="EnsemblMetazoa"/>
        </authorList>
    </citation>
    <scope>IDENTIFICATION</scope>
</reference>
<dbReference type="AlphaFoldDB" id="T1EMY8"/>
<evidence type="ECO:0000313" key="3">
    <source>
        <dbReference type="Proteomes" id="UP000015101"/>
    </source>
</evidence>
<dbReference type="CTD" id="20197938"/>
<evidence type="ECO:0000313" key="2">
    <source>
        <dbReference type="EnsemblMetazoa" id="HelroP158578"/>
    </source>
</evidence>
<dbReference type="RefSeq" id="XP_009008853.1">
    <property type="nucleotide sequence ID" value="XM_009010605.1"/>
</dbReference>
<gene>
    <name evidence="2" type="primary">20197938</name>
    <name evidence="1" type="ORF">HELRODRAFT_158578</name>
</gene>
<reference evidence="1 3" key="2">
    <citation type="journal article" date="2013" name="Nature">
        <title>Insights into bilaterian evolution from three spiralian genomes.</title>
        <authorList>
            <person name="Simakov O."/>
            <person name="Marletaz F."/>
            <person name="Cho S.J."/>
            <person name="Edsinger-Gonzales E."/>
            <person name="Havlak P."/>
            <person name="Hellsten U."/>
            <person name="Kuo D.H."/>
            <person name="Larsson T."/>
            <person name="Lv J."/>
            <person name="Arendt D."/>
            <person name="Savage R."/>
            <person name="Osoegawa K."/>
            <person name="de Jong P."/>
            <person name="Grimwood J."/>
            <person name="Chapman J.A."/>
            <person name="Shapiro H."/>
            <person name="Aerts A."/>
            <person name="Otillar R.P."/>
            <person name="Terry A.Y."/>
            <person name="Boore J.L."/>
            <person name="Grigoriev I.V."/>
            <person name="Lindberg D.R."/>
            <person name="Seaver E.C."/>
            <person name="Weisblat D.A."/>
            <person name="Putnam N.H."/>
            <person name="Rokhsar D.S."/>
        </authorList>
    </citation>
    <scope>NUCLEOTIDE SEQUENCE</scope>
</reference>
<sequence length="192" mass="21496">MEEIQMKEAQINVQLEDLKRLSNEVGTIKKSSSSEFAKVEHVKKWSDLFAKKVDLMANDIKSVASSVASTDSKINICNERNARKNNIIVFNLVKNNHFSKAKDKEIMSGLFKALLPETDISKEIGDRGARGTQQPHILDLVITDVVIIKNISCLASVGAGDHSVLSMKIWLQLLGFVQVVEKQDKKDNKRFT</sequence>
<dbReference type="Proteomes" id="UP000015101">
    <property type="component" value="Unassembled WGS sequence"/>
</dbReference>
<organism evidence="2 3">
    <name type="scientific">Helobdella robusta</name>
    <name type="common">Californian leech</name>
    <dbReference type="NCBI Taxonomy" id="6412"/>
    <lineage>
        <taxon>Eukaryota</taxon>
        <taxon>Metazoa</taxon>
        <taxon>Spiralia</taxon>
        <taxon>Lophotrochozoa</taxon>
        <taxon>Annelida</taxon>
        <taxon>Clitellata</taxon>
        <taxon>Hirudinea</taxon>
        <taxon>Rhynchobdellida</taxon>
        <taxon>Glossiphoniidae</taxon>
        <taxon>Helobdella</taxon>
    </lineage>
</organism>
<accession>T1EMY8</accession>
<dbReference type="InParanoid" id="T1EMY8"/>
<name>T1EMY8_HELRO</name>
<keyword evidence="3" id="KW-1185">Reference proteome</keyword>
<dbReference type="EMBL" id="KB095811">
    <property type="protein sequence ID" value="ESO12133.1"/>
    <property type="molecule type" value="Genomic_DNA"/>
</dbReference>
<evidence type="ECO:0000313" key="1">
    <source>
        <dbReference type="EMBL" id="ESO12133.1"/>
    </source>
</evidence>
<dbReference type="HOGENOM" id="CLU_1416566_0_0_1"/>
<dbReference type="EnsemblMetazoa" id="HelroT158578">
    <property type="protein sequence ID" value="HelroP158578"/>
    <property type="gene ID" value="HelroG158578"/>
</dbReference>
<dbReference type="KEGG" id="hro:HELRODRAFT_158578"/>
<dbReference type="GeneID" id="20197938"/>
<dbReference type="EMBL" id="AMQM01000082">
    <property type="status" value="NOT_ANNOTATED_CDS"/>
    <property type="molecule type" value="Genomic_DNA"/>
</dbReference>
<protein>
    <submittedName>
        <fullName evidence="1 2">Uncharacterized protein</fullName>
    </submittedName>
</protein>
<reference evidence="3" key="1">
    <citation type="submission" date="2012-12" db="EMBL/GenBank/DDBJ databases">
        <authorList>
            <person name="Hellsten U."/>
            <person name="Grimwood J."/>
            <person name="Chapman J.A."/>
            <person name="Shapiro H."/>
            <person name="Aerts A."/>
            <person name="Otillar R.P."/>
            <person name="Terry A.Y."/>
            <person name="Boore J.L."/>
            <person name="Simakov O."/>
            <person name="Marletaz F."/>
            <person name="Cho S.-J."/>
            <person name="Edsinger-Gonzales E."/>
            <person name="Havlak P."/>
            <person name="Kuo D.-H."/>
            <person name="Larsson T."/>
            <person name="Lv J."/>
            <person name="Arendt D."/>
            <person name="Savage R."/>
            <person name="Osoegawa K."/>
            <person name="de Jong P."/>
            <person name="Lindberg D.R."/>
            <person name="Seaver E.C."/>
            <person name="Weisblat D.A."/>
            <person name="Putnam N.H."/>
            <person name="Grigoriev I.V."/>
            <person name="Rokhsar D.S."/>
        </authorList>
    </citation>
    <scope>NUCLEOTIDE SEQUENCE</scope>
</reference>
<proteinExistence type="predicted"/>